<organism evidence="9 10">
    <name type="scientific">Bos mutus</name>
    <name type="common">wild yak</name>
    <dbReference type="NCBI Taxonomy" id="72004"/>
    <lineage>
        <taxon>Eukaryota</taxon>
        <taxon>Metazoa</taxon>
        <taxon>Chordata</taxon>
        <taxon>Craniata</taxon>
        <taxon>Vertebrata</taxon>
        <taxon>Euteleostomi</taxon>
        <taxon>Mammalia</taxon>
        <taxon>Eutheria</taxon>
        <taxon>Laurasiatheria</taxon>
        <taxon>Artiodactyla</taxon>
        <taxon>Ruminantia</taxon>
        <taxon>Pecora</taxon>
        <taxon>Bovidae</taxon>
        <taxon>Bovinae</taxon>
        <taxon>Bos</taxon>
    </lineage>
</organism>
<keyword evidence="7" id="KW-0175">Coiled coil</keyword>
<evidence type="ECO:0000256" key="1">
    <source>
        <dbReference type="ARBA" id="ARBA00004123"/>
    </source>
</evidence>
<keyword evidence="10" id="KW-1185">Reference proteome</keyword>
<dbReference type="GO" id="GO:0045893">
    <property type="term" value="P:positive regulation of DNA-templated transcription"/>
    <property type="evidence" value="ECO:0007669"/>
    <property type="project" value="InterPro"/>
</dbReference>
<accession>A0A6B0RE28</accession>
<feature type="region of interest" description="Disordered" evidence="8">
    <location>
        <begin position="239"/>
        <end position="274"/>
    </location>
</feature>
<keyword evidence="3" id="KW-0805">Transcription regulation</keyword>
<feature type="compositionally biased region" description="Pro residues" evidence="8">
    <location>
        <begin position="832"/>
        <end position="843"/>
    </location>
</feature>
<dbReference type="EMBL" id="VBQZ03000044">
    <property type="protein sequence ID" value="MXQ88250.1"/>
    <property type="molecule type" value="Genomic_DNA"/>
</dbReference>
<dbReference type="GO" id="GO:0006351">
    <property type="term" value="P:DNA-templated transcription"/>
    <property type="evidence" value="ECO:0007669"/>
    <property type="project" value="InterPro"/>
</dbReference>
<feature type="region of interest" description="Disordered" evidence="8">
    <location>
        <begin position="290"/>
        <end position="380"/>
    </location>
</feature>
<dbReference type="GO" id="GO:0003723">
    <property type="term" value="F:RNA binding"/>
    <property type="evidence" value="ECO:0007669"/>
    <property type="project" value="InterPro"/>
</dbReference>
<dbReference type="AlphaFoldDB" id="A0A6B0RE28"/>
<feature type="coiled-coil region" evidence="7">
    <location>
        <begin position="776"/>
        <end position="803"/>
    </location>
</feature>
<name>A0A6B0RE28_9CETA</name>
<evidence type="ECO:0000256" key="5">
    <source>
        <dbReference type="ARBA" id="ARBA00023163"/>
    </source>
</evidence>
<comment type="caution">
    <text evidence="9">The sequence shown here is derived from an EMBL/GenBank/DDBJ whole genome shotgun (WGS) entry which is preliminary data.</text>
</comment>
<dbReference type="GO" id="GO:0003677">
    <property type="term" value="F:DNA binding"/>
    <property type="evidence" value="ECO:0007669"/>
    <property type="project" value="UniProtKB-KW"/>
</dbReference>
<keyword evidence="6" id="KW-0539">Nucleus</keyword>
<keyword evidence="5" id="KW-0804">Transcription</keyword>
<dbReference type="InterPro" id="IPR028128">
    <property type="entry name" value="Vasculin_fam"/>
</dbReference>
<feature type="compositionally biased region" description="Polar residues" evidence="8">
    <location>
        <begin position="263"/>
        <end position="274"/>
    </location>
</feature>
<evidence type="ECO:0008006" key="11">
    <source>
        <dbReference type="Google" id="ProtNLM"/>
    </source>
</evidence>
<feature type="region of interest" description="Disordered" evidence="8">
    <location>
        <begin position="805"/>
        <end position="860"/>
    </location>
</feature>
<protein>
    <recommendedName>
        <fullName evidence="11">Coiled-coil domain-containing protein 17</fullName>
    </recommendedName>
</protein>
<evidence type="ECO:0000256" key="4">
    <source>
        <dbReference type="ARBA" id="ARBA00023125"/>
    </source>
</evidence>
<evidence type="ECO:0000313" key="9">
    <source>
        <dbReference type="EMBL" id="MXQ88250.1"/>
    </source>
</evidence>
<dbReference type="Proteomes" id="UP000322234">
    <property type="component" value="Unassembled WGS sequence"/>
</dbReference>
<sequence>MAQHDFVPAWLNFSTPQSAKSPTATFEKHGEHLPRGDGRFGVSRRRHNSSDGFFNNGPLRTTGDSWHQPSLFRHDSVDSGVSKGAYAGITGNLSGWHGSSRGHDGMSQRSGGGTGNHRHWNGSFHSRKGCVFQEKPPTDIREEKKEDKVEKLQFEEEDFPSLNPEAGKQNQPCRPIGTPSGVWENPPSAKQPSKMLVIKKVSKEDPAAAFSAAFTSPGSHHANGNKSSTMVPSVYKNLVPKPVPPPSKASAWKANRMEHKSGPLSSSRESAFTSPISVTKPVVLAGGVVLSSPKESPASTTPPIEISSSRLTKLTRRTTDRKSEFLKTLKDDRNGDFSESRECEKLEDSEDNSTPEPKESGEEGCHQNGLALPVEEDGEGLSHSLEAEHRLLKAMGWQEYPENDENCLPLTEDELREFHMKTEQLRRNGFGKNGFLQSRSSSLFSPWRSTCRAEFEDSDTETSSSETSDDDAWKSWLVSGKGSPPMASHSREPGLLPCGSCDMVFRSWALLATHTQRFCIGRQTREVMIGAQTPVATEPRVPGVVPQEHQGLREQEASKSALKRLTEEAAGNCYLQVQRLRLCLQEMRPWITEIPRAPQGPWRRSEATTPSAHSKAAGSLGERLLALHWTHARRVAETAAQSWALEQRSEELSRRLQGLAWTGNGKSRIFSLERELRELRAEAGRTRGALEKLGAHVQQLQANPVTRLNTVREAELCGPVLQATPGTLPAEIGALREAYIRGGGQDPGVLGWMWQLQAEASALELRRSRTRRGGRAGAAFKELLAVEAENRRLEAEILALQMQRGAGQTPWGQGEPRLGANPSPRLRREDPPSLPPPVAPQLPPSTRSQLPGAMTRNPARDPHYLLPTTDVLGPAPYNPGAGFVIFYDFLRGLEASWVWVQLMTGLARDGWESGGTTALPPALCLPPPAAPGPMGNCAILASKQPVPRLPPSPSVALVCELWAWQGLAWAKAPQPKAWASLVLFDQNQRLLSGRWRLPFRALPPDPSLSPGQLNGIPQVSVEDGGWVCSFTLQMQGHFTFPQVNQAELFLRLVNARDAGVQTLAEINPANAHEYQYPPLVPNSSSPEASPLTPTTAFVDPPPPEDA</sequence>
<keyword evidence="4" id="KW-0238">DNA-binding</keyword>
<reference evidence="9" key="1">
    <citation type="submission" date="2019-10" db="EMBL/GenBank/DDBJ databases">
        <title>The sequence and de novo assembly of the wild yak genome.</title>
        <authorList>
            <person name="Liu Y."/>
        </authorList>
    </citation>
    <scope>NUCLEOTIDE SEQUENCE [LARGE SCALE GENOMIC DNA]</scope>
    <source>
        <strain evidence="9">WY2019</strain>
    </source>
</reference>
<evidence type="ECO:0000313" key="10">
    <source>
        <dbReference type="Proteomes" id="UP000322234"/>
    </source>
</evidence>
<feature type="region of interest" description="Disordered" evidence="8">
    <location>
        <begin position="1075"/>
        <end position="1106"/>
    </location>
</feature>
<feature type="compositionally biased region" description="Polar residues" evidence="8">
    <location>
        <begin position="293"/>
        <end position="302"/>
    </location>
</feature>
<evidence type="ECO:0000256" key="6">
    <source>
        <dbReference type="ARBA" id="ARBA00023242"/>
    </source>
</evidence>
<comment type="subcellular location">
    <subcellularLocation>
        <location evidence="1">Nucleus</location>
    </subcellularLocation>
</comment>
<gene>
    <name evidence="9" type="ORF">E5288_WYG017161</name>
</gene>
<comment type="similarity">
    <text evidence="2">Belongs to the vasculin family.</text>
</comment>
<feature type="compositionally biased region" description="Basic residues" evidence="8">
    <location>
        <begin position="116"/>
        <end position="128"/>
    </location>
</feature>
<feature type="compositionally biased region" description="Basic and acidic residues" evidence="8">
    <location>
        <begin position="26"/>
        <end position="38"/>
    </location>
</feature>
<feature type="compositionally biased region" description="Polar residues" evidence="8">
    <location>
        <begin position="1081"/>
        <end position="1095"/>
    </location>
</feature>
<evidence type="ECO:0000256" key="2">
    <source>
        <dbReference type="ARBA" id="ARBA00010099"/>
    </source>
</evidence>
<feature type="compositionally biased region" description="Basic and acidic residues" evidence="8">
    <location>
        <begin position="356"/>
        <end position="365"/>
    </location>
</feature>
<evidence type="ECO:0000256" key="8">
    <source>
        <dbReference type="SAM" id="MobiDB-lite"/>
    </source>
</evidence>
<dbReference type="GO" id="GO:0005634">
    <property type="term" value="C:nucleus"/>
    <property type="evidence" value="ECO:0007669"/>
    <property type="project" value="UniProtKB-SubCell"/>
</dbReference>
<feature type="region of interest" description="Disordered" evidence="8">
    <location>
        <begin position="158"/>
        <end position="191"/>
    </location>
</feature>
<proteinExistence type="inferred from homology"/>
<dbReference type="PANTHER" id="PTHR14339:SF10">
    <property type="entry name" value="VASCULIN-LIKE PROTEIN 1"/>
    <property type="match status" value="1"/>
</dbReference>
<evidence type="ECO:0000256" key="3">
    <source>
        <dbReference type="ARBA" id="ARBA00023015"/>
    </source>
</evidence>
<feature type="region of interest" description="Disordered" evidence="8">
    <location>
        <begin position="17"/>
        <end position="41"/>
    </location>
</feature>
<feature type="compositionally biased region" description="Basic and acidic residues" evidence="8">
    <location>
        <begin position="317"/>
        <end position="346"/>
    </location>
</feature>
<feature type="region of interest" description="Disordered" evidence="8">
    <location>
        <begin position="97"/>
        <end position="130"/>
    </location>
</feature>
<dbReference type="PANTHER" id="PTHR14339">
    <property type="entry name" value="VASCULIN"/>
    <property type="match status" value="1"/>
</dbReference>
<dbReference type="Pfam" id="PF15337">
    <property type="entry name" value="Vasculin"/>
    <property type="match status" value="1"/>
</dbReference>
<evidence type="ECO:0000256" key="7">
    <source>
        <dbReference type="SAM" id="Coils"/>
    </source>
</evidence>